<evidence type="ECO:0000313" key="2">
    <source>
        <dbReference type="Proteomes" id="UP000516439"/>
    </source>
</evidence>
<reference evidence="1 2" key="1">
    <citation type="submission" date="2020-09" db="EMBL/GenBank/DDBJ databases">
        <title>Pedobacter sp. SW-16 isolated from soil near Yeocheon.</title>
        <authorList>
            <person name="Im H.S."/>
            <person name="Joung Y."/>
            <person name="Lee S.-S."/>
        </authorList>
    </citation>
    <scope>NUCLEOTIDE SEQUENCE [LARGE SCALE GENOMIC DNA]</scope>
    <source>
        <strain evidence="1 2">SW-16</strain>
    </source>
</reference>
<dbReference type="RefSeq" id="WP_190328903.1">
    <property type="nucleotide sequence ID" value="NZ_CP061171.1"/>
</dbReference>
<sequence length="251" mass="28421">MKMHIWLGTFGSKEEFEKYLDQRKYLEAWTVYDNEPPTGNEAEDAEPGPELRCDFCKELGLDTYDEDLMVMKYYKIPVDHKTVAHDILADEKEFESLCKKIKAGSFNSVIAYDDNGLNEKAALGSRTVKYIGKLPSASDEDLSGDSSFHYLWVGKNKLDKKNILGHAGIDKSKVVKTNYYHTAKSDKLDNILILQVKDYNVAEKMILRADEMNILTANSMLDLLVKGELEIDVESVADALGMKYIGKFVSH</sequence>
<protein>
    <submittedName>
        <fullName evidence="1">Immunity 22 family protein</fullName>
    </submittedName>
</protein>
<dbReference type="Proteomes" id="UP000516439">
    <property type="component" value="Chromosome"/>
</dbReference>
<name>A0ABX6TMP6_9SPHI</name>
<proteinExistence type="predicted"/>
<dbReference type="EMBL" id="CP061171">
    <property type="protein sequence ID" value="QNR86838.1"/>
    <property type="molecule type" value="Genomic_DNA"/>
</dbReference>
<evidence type="ECO:0000313" key="1">
    <source>
        <dbReference type="EMBL" id="QNR86838.1"/>
    </source>
</evidence>
<organism evidence="1 2">
    <name type="scientific">Pedobacter riviphilus</name>
    <dbReference type="NCBI Taxonomy" id="2766984"/>
    <lineage>
        <taxon>Bacteria</taxon>
        <taxon>Pseudomonadati</taxon>
        <taxon>Bacteroidota</taxon>
        <taxon>Sphingobacteriia</taxon>
        <taxon>Sphingobacteriales</taxon>
        <taxon>Sphingobacteriaceae</taxon>
        <taxon>Pedobacter</taxon>
    </lineage>
</organism>
<dbReference type="Pfam" id="PF14112">
    <property type="entry name" value="DUF4284"/>
    <property type="match status" value="1"/>
</dbReference>
<keyword evidence="2" id="KW-1185">Reference proteome</keyword>
<gene>
    <name evidence="1" type="ORF">H9N25_10835</name>
</gene>
<accession>A0ABX6TMP6</accession>
<dbReference type="InterPro" id="IPR025560">
    <property type="entry name" value="Imm22"/>
</dbReference>